<proteinExistence type="predicted"/>
<dbReference type="OrthoDB" id="88903at2"/>
<dbReference type="Gene3D" id="3.40.50.300">
    <property type="entry name" value="P-loop containing nucleotide triphosphate hydrolases"/>
    <property type="match status" value="1"/>
</dbReference>
<dbReference type="InterPro" id="IPR027417">
    <property type="entry name" value="P-loop_NTPase"/>
</dbReference>
<dbReference type="PANTHER" id="PTHR22674">
    <property type="entry name" value="NTPASE, KAP FAMILY P-LOOP DOMAIN-CONTAINING 1"/>
    <property type="match status" value="1"/>
</dbReference>
<sequence length="619" mass="71199">MWTDNASKIDMLFYKPYADIVSETAIGTDEEPLTVGIFGLWGAGKSTLLNLIGKNYEGNKDAIYVSINAWMFENYEDAKTAIMEALLRELKDNEKIPIKIRKSFVSLIKKIDFLKVGTKAAATAAPVIASFVTGNPLPLVLNLPNEAKEIETAIKSVSDSVRGIKDDYLKDDETVDDSVVNNIRNFRNEFEKTLESEEINRVVVLIDDLDRCQPERIIETLEAIKLFLSVKKTTFIIAADENVIQYAIKKKYPNIDGFNIELDKEYIEKMIQVPIQIPELSPKDVQNYLLLLVLQKYMEPNEFEILVSKIEQEKLMVQSDVIEVEGLEEIYGSLNDSISFEDRKEYKEVVGAILQIRKIASHTLKGNPRQIKRFLNTFILKRKLSKMYYGDDLDMCIMAKLLILHKLNPDLFNQLNVWNSNFNQETDSGNEQYKLMRQGIEESNPASEYQKWYKPRIKAWVMCPPVELEKENLDRYFYLTREILIQSDDLESNLSEASKAMLDRIGHLSAPLVPRVVNDMRQMNSSDLDDVMTIIIKRIEKGNTESYFYASLFKEFTDYRRDIIDGILKDESKIEPSQLPSLKSMYTADQAITSELLDKLLSDKRITQAVIKKIKDVNK</sequence>
<feature type="domain" description="KAP NTPase" evidence="1">
    <location>
        <begin position="13"/>
        <end position="379"/>
    </location>
</feature>
<dbReference type="InterPro" id="IPR011646">
    <property type="entry name" value="KAP_P-loop"/>
</dbReference>
<organism evidence="2 3">
    <name type="scientific">Parablautia muri</name>
    <dbReference type="NCBI Taxonomy" id="2320879"/>
    <lineage>
        <taxon>Bacteria</taxon>
        <taxon>Bacillati</taxon>
        <taxon>Bacillota</taxon>
        <taxon>Clostridia</taxon>
        <taxon>Lachnospirales</taxon>
        <taxon>Lachnospiraceae</taxon>
        <taxon>Parablautia</taxon>
    </lineage>
</organism>
<name>A0A9X5BJ36_9FIRM</name>
<dbReference type="Proteomes" id="UP001154420">
    <property type="component" value="Unassembled WGS sequence"/>
</dbReference>
<dbReference type="AlphaFoldDB" id="A0A9X5BJ36"/>
<dbReference type="Pfam" id="PF07693">
    <property type="entry name" value="KAP_NTPase"/>
    <property type="match status" value="1"/>
</dbReference>
<evidence type="ECO:0000259" key="1">
    <source>
        <dbReference type="Pfam" id="PF07693"/>
    </source>
</evidence>
<keyword evidence="3" id="KW-1185">Reference proteome</keyword>
<evidence type="ECO:0000313" key="3">
    <source>
        <dbReference type="Proteomes" id="UP001154420"/>
    </source>
</evidence>
<gene>
    <name evidence="2" type="ORF">D5281_19425</name>
</gene>
<dbReference type="SUPFAM" id="SSF52540">
    <property type="entry name" value="P-loop containing nucleoside triphosphate hydrolases"/>
    <property type="match status" value="1"/>
</dbReference>
<comment type="caution">
    <text evidence="2">The sequence shown here is derived from an EMBL/GenBank/DDBJ whole genome shotgun (WGS) entry which is preliminary data.</text>
</comment>
<evidence type="ECO:0000313" key="2">
    <source>
        <dbReference type="EMBL" id="NBJ94686.1"/>
    </source>
</evidence>
<dbReference type="RefSeq" id="WP_160561702.1">
    <property type="nucleotide sequence ID" value="NZ_QZDT01000047.1"/>
</dbReference>
<dbReference type="InterPro" id="IPR052754">
    <property type="entry name" value="NTPase_KAP_P-loop"/>
</dbReference>
<dbReference type="PANTHER" id="PTHR22674:SF6">
    <property type="entry name" value="NTPASE KAP FAMILY P-LOOP DOMAIN-CONTAINING PROTEIN 1"/>
    <property type="match status" value="1"/>
</dbReference>
<protein>
    <recommendedName>
        <fullName evidence="1">KAP NTPase domain-containing protein</fullName>
    </recommendedName>
</protein>
<reference evidence="2" key="1">
    <citation type="submission" date="2018-09" db="EMBL/GenBank/DDBJ databases">
        <title>Murine metabolic-syndrome-specific gut microbial biobank.</title>
        <authorList>
            <person name="Liu C."/>
        </authorList>
    </citation>
    <scope>NUCLEOTIDE SEQUENCE</scope>
    <source>
        <strain evidence="2">D42-62</strain>
    </source>
</reference>
<accession>A0A9X5BJ36</accession>
<dbReference type="EMBL" id="QZDT01000047">
    <property type="protein sequence ID" value="NBJ94686.1"/>
    <property type="molecule type" value="Genomic_DNA"/>
</dbReference>